<reference evidence="1 2" key="1">
    <citation type="journal article" date="2022" name="DNA Res.">
        <title>Chromosomal-level genome assembly of the orchid tree Bauhinia variegata (Leguminosae; Cercidoideae) supports the allotetraploid origin hypothesis of Bauhinia.</title>
        <authorList>
            <person name="Zhong Y."/>
            <person name="Chen Y."/>
            <person name="Zheng D."/>
            <person name="Pang J."/>
            <person name="Liu Y."/>
            <person name="Luo S."/>
            <person name="Meng S."/>
            <person name="Qian L."/>
            <person name="Wei D."/>
            <person name="Dai S."/>
            <person name="Zhou R."/>
        </authorList>
    </citation>
    <scope>NUCLEOTIDE SEQUENCE [LARGE SCALE GENOMIC DNA]</scope>
    <source>
        <strain evidence="1">BV-YZ2020</strain>
    </source>
</reference>
<evidence type="ECO:0000313" key="2">
    <source>
        <dbReference type="Proteomes" id="UP000828941"/>
    </source>
</evidence>
<protein>
    <submittedName>
        <fullName evidence="1">Uncharacterized protein</fullName>
    </submittedName>
</protein>
<gene>
    <name evidence="1" type="ORF">L6164_011417</name>
</gene>
<keyword evidence="2" id="KW-1185">Reference proteome</keyword>
<name>A0ACB9P663_BAUVA</name>
<organism evidence="1 2">
    <name type="scientific">Bauhinia variegata</name>
    <name type="common">Purple orchid tree</name>
    <name type="synonym">Phanera variegata</name>
    <dbReference type="NCBI Taxonomy" id="167791"/>
    <lineage>
        <taxon>Eukaryota</taxon>
        <taxon>Viridiplantae</taxon>
        <taxon>Streptophyta</taxon>
        <taxon>Embryophyta</taxon>
        <taxon>Tracheophyta</taxon>
        <taxon>Spermatophyta</taxon>
        <taxon>Magnoliopsida</taxon>
        <taxon>eudicotyledons</taxon>
        <taxon>Gunneridae</taxon>
        <taxon>Pentapetalae</taxon>
        <taxon>rosids</taxon>
        <taxon>fabids</taxon>
        <taxon>Fabales</taxon>
        <taxon>Fabaceae</taxon>
        <taxon>Cercidoideae</taxon>
        <taxon>Cercideae</taxon>
        <taxon>Bauhiniinae</taxon>
        <taxon>Bauhinia</taxon>
    </lineage>
</organism>
<sequence length="72" mass="8099">MQNTDKGQDMSFARQSQNRWAQKQAIACMQADQSTGLLHHALPGNHRLQQLTSQIPDEMVVIPSYHLGTTTH</sequence>
<dbReference type="EMBL" id="CM039430">
    <property type="protein sequence ID" value="KAI4344153.1"/>
    <property type="molecule type" value="Genomic_DNA"/>
</dbReference>
<evidence type="ECO:0000313" key="1">
    <source>
        <dbReference type="EMBL" id="KAI4344153.1"/>
    </source>
</evidence>
<proteinExistence type="predicted"/>
<accession>A0ACB9P663</accession>
<comment type="caution">
    <text evidence="1">The sequence shown here is derived from an EMBL/GenBank/DDBJ whole genome shotgun (WGS) entry which is preliminary data.</text>
</comment>
<dbReference type="Proteomes" id="UP000828941">
    <property type="component" value="Chromosome 5"/>
</dbReference>